<feature type="domain" description="Nucleotidyl transferase" evidence="1">
    <location>
        <begin position="3"/>
        <end position="266"/>
    </location>
</feature>
<name>A0ABV1KZ71_9BACL</name>
<dbReference type="SUPFAM" id="SSF53448">
    <property type="entry name" value="Nucleotide-diphospho-sugar transferases"/>
    <property type="match status" value="1"/>
</dbReference>
<dbReference type="InterPro" id="IPR029044">
    <property type="entry name" value="Nucleotide-diphossugar_trans"/>
</dbReference>
<dbReference type="InterPro" id="IPR005835">
    <property type="entry name" value="NTP_transferase_dom"/>
</dbReference>
<dbReference type="Pfam" id="PF00483">
    <property type="entry name" value="NTP_transferase"/>
    <property type="match status" value="1"/>
</dbReference>
<comment type="caution">
    <text evidence="2">The sequence shown here is derived from an EMBL/GenBank/DDBJ whole genome shotgun (WGS) entry which is preliminary data.</text>
</comment>
<proteinExistence type="predicted"/>
<evidence type="ECO:0000313" key="3">
    <source>
        <dbReference type="Proteomes" id="UP001493487"/>
    </source>
</evidence>
<dbReference type="PANTHER" id="PTHR46390:SF1">
    <property type="entry name" value="MANNOSE-1-PHOSPHATE GUANYLYLTRANSFERASE"/>
    <property type="match status" value="1"/>
</dbReference>
<dbReference type="PANTHER" id="PTHR46390">
    <property type="entry name" value="MANNOSE-1-PHOSPHATE GUANYLYLTRANSFERASE"/>
    <property type="match status" value="1"/>
</dbReference>
<organism evidence="2 3">
    <name type="scientific">Cohnella silvisoli</name>
    <dbReference type="NCBI Taxonomy" id="2873699"/>
    <lineage>
        <taxon>Bacteria</taxon>
        <taxon>Bacillati</taxon>
        <taxon>Bacillota</taxon>
        <taxon>Bacilli</taxon>
        <taxon>Bacillales</taxon>
        <taxon>Paenibacillaceae</taxon>
        <taxon>Cohnella</taxon>
    </lineage>
</organism>
<evidence type="ECO:0000313" key="2">
    <source>
        <dbReference type="EMBL" id="MEQ4485102.1"/>
    </source>
</evidence>
<evidence type="ECO:0000259" key="1">
    <source>
        <dbReference type="Pfam" id="PF00483"/>
    </source>
</evidence>
<gene>
    <name evidence="2" type="ORF">QJS35_22185</name>
</gene>
<sequence>MKIILLSGGAGKRLWPLSSEILPKQFMKILRTPSGESISMVQKTWGILADKFGIHNLFISAGLNHESVLREQLGPDVRLILEPSQRDTFPAIAVASSYLSSIEIHPDETVIVLPVDAYVDPAFYDKLNDLDHIIQQDFARLALIGIQPSFPAEKFGYILPIPSSNPYYSRVNSFHEKPDRASAGDLIDQGALWNGGVFAFRLAYMEEIVSRLIRTWSYKELTAAYDTIPRISFDYMVVEPEKRIICVKYVGKWTDLGTWTEMLRVIEPDECNNVIKDDSCEGTHVINQLSIPIVIAGIKNAVIAAGPDGILISDKSVSHMIKPLVDQLDFVKTDRLI</sequence>
<reference evidence="2 3" key="1">
    <citation type="journal article" date="2023" name="Genome Announc.">
        <title>Pan-Genome Analyses of the Genus Cohnella and Proposal of the Novel Species Cohnella silvisoli sp. nov., Isolated from Forest Soil.</title>
        <authorList>
            <person name="Wang C."/>
            <person name="Mao L."/>
            <person name="Bao G."/>
            <person name="Zhu H."/>
        </authorList>
    </citation>
    <scope>NUCLEOTIDE SEQUENCE [LARGE SCALE GENOMIC DNA]</scope>
    <source>
        <strain evidence="2 3">NL03-T5-1</strain>
    </source>
</reference>
<dbReference type="RefSeq" id="WP_232187459.1">
    <property type="nucleotide sequence ID" value="NZ_JAIOAP010000012.1"/>
</dbReference>
<dbReference type="InterPro" id="IPR051161">
    <property type="entry name" value="Mannose-6P_isomerase_type2"/>
</dbReference>
<dbReference type="EMBL" id="JASKHM010000014">
    <property type="protein sequence ID" value="MEQ4485102.1"/>
    <property type="molecule type" value="Genomic_DNA"/>
</dbReference>
<accession>A0ABV1KZ71</accession>
<dbReference type="Gene3D" id="3.90.550.10">
    <property type="entry name" value="Spore Coat Polysaccharide Biosynthesis Protein SpsA, Chain A"/>
    <property type="match status" value="1"/>
</dbReference>
<dbReference type="Proteomes" id="UP001493487">
    <property type="component" value="Unassembled WGS sequence"/>
</dbReference>
<keyword evidence="3" id="KW-1185">Reference proteome</keyword>
<dbReference type="SUPFAM" id="SSF159283">
    <property type="entry name" value="Guanosine diphospho-D-mannose pyrophosphorylase/mannose-6-phosphate isomerase linker domain"/>
    <property type="match status" value="1"/>
</dbReference>
<protein>
    <submittedName>
        <fullName evidence="2">Sugar phosphate nucleotidyltransferase</fullName>
    </submittedName>
</protein>